<keyword evidence="1 7" id="KW-0813">Transport</keyword>
<evidence type="ECO:0000256" key="1">
    <source>
        <dbReference type="ARBA" id="ARBA00022448"/>
    </source>
</evidence>
<evidence type="ECO:0000256" key="3">
    <source>
        <dbReference type="ARBA" id="ARBA00022741"/>
    </source>
</evidence>
<dbReference type="SMART" id="SM00382">
    <property type="entry name" value="AAA"/>
    <property type="match status" value="1"/>
</dbReference>
<dbReference type="InterPro" id="IPR013611">
    <property type="entry name" value="Transp-assoc_OB_typ2"/>
</dbReference>
<evidence type="ECO:0000256" key="6">
    <source>
        <dbReference type="ARBA" id="ARBA00023136"/>
    </source>
</evidence>
<dbReference type="Pfam" id="PF00005">
    <property type="entry name" value="ABC_tran"/>
    <property type="match status" value="1"/>
</dbReference>
<dbReference type="RefSeq" id="WP_349216099.1">
    <property type="nucleotide sequence ID" value="NZ_JBBMFA010000092.1"/>
</dbReference>
<evidence type="ECO:0000259" key="8">
    <source>
        <dbReference type="PROSITE" id="PS50893"/>
    </source>
</evidence>
<dbReference type="Gene3D" id="2.40.50.100">
    <property type="match status" value="1"/>
</dbReference>
<dbReference type="InterPro" id="IPR008995">
    <property type="entry name" value="Mo/tungstate-bd_C_term_dom"/>
</dbReference>
<evidence type="ECO:0000256" key="2">
    <source>
        <dbReference type="ARBA" id="ARBA00022475"/>
    </source>
</evidence>
<name>A0ABV1GFG2_9FIRM</name>
<keyword evidence="5 7" id="KW-1278">Translocase</keyword>
<dbReference type="InterPro" id="IPR017871">
    <property type="entry name" value="ABC_transporter-like_CS"/>
</dbReference>
<dbReference type="InterPro" id="IPR027417">
    <property type="entry name" value="P-loop_NTPase"/>
</dbReference>
<reference evidence="9 10" key="1">
    <citation type="submission" date="2024-03" db="EMBL/GenBank/DDBJ databases">
        <title>Human intestinal bacterial collection.</title>
        <authorList>
            <person name="Pauvert C."/>
            <person name="Hitch T.C.A."/>
            <person name="Clavel T."/>
        </authorList>
    </citation>
    <scope>NUCLEOTIDE SEQUENCE [LARGE SCALE GENOMIC DNA]</scope>
    <source>
        <strain evidence="9 10">CLA-JM-H11</strain>
    </source>
</reference>
<evidence type="ECO:0000256" key="4">
    <source>
        <dbReference type="ARBA" id="ARBA00022840"/>
    </source>
</evidence>
<evidence type="ECO:0000313" key="9">
    <source>
        <dbReference type="EMBL" id="MEQ2520571.1"/>
    </source>
</evidence>
<evidence type="ECO:0000313" key="10">
    <source>
        <dbReference type="Proteomes" id="UP001477672"/>
    </source>
</evidence>
<dbReference type="PANTHER" id="PTHR42781:SF4">
    <property type="entry name" value="SPERMIDINE_PUTRESCINE IMPORT ATP-BINDING PROTEIN POTA"/>
    <property type="match status" value="1"/>
</dbReference>
<dbReference type="InterPro" id="IPR050093">
    <property type="entry name" value="ABC_SmlMolc_Importer"/>
</dbReference>
<feature type="domain" description="ABC transporter" evidence="8">
    <location>
        <begin position="7"/>
        <end position="237"/>
    </location>
</feature>
<comment type="function">
    <text evidence="7">Part of the ABC transporter complex PotABCD involved in spermidine/putrescine import. Responsible for energy coupling to the transport system.</text>
</comment>
<dbReference type="EMBL" id="JBBMFA010000092">
    <property type="protein sequence ID" value="MEQ2520571.1"/>
    <property type="molecule type" value="Genomic_DNA"/>
</dbReference>
<dbReference type="InterPro" id="IPR003439">
    <property type="entry name" value="ABC_transporter-like_ATP-bd"/>
</dbReference>
<organism evidence="9 10">
    <name type="scientific">Ruthenibacterium intestinale</name>
    <dbReference type="NCBI Taxonomy" id="3133163"/>
    <lineage>
        <taxon>Bacteria</taxon>
        <taxon>Bacillati</taxon>
        <taxon>Bacillota</taxon>
        <taxon>Clostridia</taxon>
        <taxon>Eubacteriales</taxon>
        <taxon>Oscillospiraceae</taxon>
        <taxon>Ruthenibacterium</taxon>
    </lineage>
</organism>
<dbReference type="CDD" id="cd03300">
    <property type="entry name" value="ABC_PotA_N"/>
    <property type="match status" value="1"/>
</dbReference>
<dbReference type="SUPFAM" id="SSF50331">
    <property type="entry name" value="MOP-like"/>
    <property type="match status" value="1"/>
</dbReference>
<dbReference type="InterPro" id="IPR005893">
    <property type="entry name" value="PotA-like"/>
</dbReference>
<proteinExistence type="inferred from homology"/>
<dbReference type="EC" id="7.6.2.11" evidence="7"/>
<keyword evidence="3 7" id="KW-0547">Nucleotide-binding</keyword>
<dbReference type="Proteomes" id="UP001477672">
    <property type="component" value="Unassembled WGS sequence"/>
</dbReference>
<dbReference type="Gene3D" id="3.40.50.300">
    <property type="entry name" value="P-loop containing nucleotide triphosphate hydrolases"/>
    <property type="match status" value="1"/>
</dbReference>
<accession>A0ABV1GFG2</accession>
<keyword evidence="2 7" id="KW-1003">Cell membrane</keyword>
<evidence type="ECO:0000256" key="5">
    <source>
        <dbReference type="ARBA" id="ARBA00022967"/>
    </source>
</evidence>
<dbReference type="SUPFAM" id="SSF52540">
    <property type="entry name" value="P-loop containing nucleoside triphosphate hydrolases"/>
    <property type="match status" value="1"/>
</dbReference>
<dbReference type="PANTHER" id="PTHR42781">
    <property type="entry name" value="SPERMIDINE/PUTRESCINE IMPORT ATP-BINDING PROTEIN POTA"/>
    <property type="match status" value="1"/>
</dbReference>
<dbReference type="GO" id="GO:0005524">
    <property type="term" value="F:ATP binding"/>
    <property type="evidence" value="ECO:0007669"/>
    <property type="project" value="UniProtKB-KW"/>
</dbReference>
<keyword evidence="6 7" id="KW-0472">Membrane</keyword>
<evidence type="ECO:0000256" key="7">
    <source>
        <dbReference type="RuleBase" id="RU364083"/>
    </source>
</evidence>
<comment type="caution">
    <text evidence="9">The sequence shown here is derived from an EMBL/GenBank/DDBJ whole genome shotgun (WGS) entry which is preliminary data.</text>
</comment>
<dbReference type="PROSITE" id="PS50893">
    <property type="entry name" value="ABC_TRANSPORTER_2"/>
    <property type="match status" value="1"/>
</dbReference>
<keyword evidence="4 7" id="KW-0067">ATP-binding</keyword>
<dbReference type="InterPro" id="IPR003593">
    <property type="entry name" value="AAA+_ATPase"/>
</dbReference>
<comment type="subunit">
    <text evidence="7">The complex is composed of two ATP-binding proteins (PotA), two transmembrane proteins (PotB and PotC) and a solute-binding protein (PotD).</text>
</comment>
<gene>
    <name evidence="7 9" type="primary">potA</name>
    <name evidence="9" type="ORF">WMO24_09045</name>
</gene>
<dbReference type="NCBIfam" id="TIGR01187">
    <property type="entry name" value="potA"/>
    <property type="match status" value="1"/>
</dbReference>
<dbReference type="PROSITE" id="PS00211">
    <property type="entry name" value="ABC_TRANSPORTER_1"/>
    <property type="match status" value="1"/>
</dbReference>
<sequence>MDNSVVVSLKDIVVDFDGETVLDGLNLDIHDKEFVTFLGPSGCGKTTTLRVIGGFIEPKSGNVFFNGKDITSLPPYKRQVNTVFQKYALFPHLNVYDNVAFGLRLKKVDEKEVRQRVMEMLEMVGLKGFERRSTVTLSGGQQQRVAIARSLVNHPRVLLLDEPLGALDLKLRKEMQIELKRIQQSMDITFIYVTHDQEEALTMSDTVVVMRGGNIQQIGSPQDIYNEPKNAFVANFIGESNILDGVMLRDFCVEFAGNEFTCVDKGFGAKEFVQVVVRPEDIRVVPAIQGQLTGIVENVIFKGVHFEMHVRQAGYDWIIHSTQASQVGELIGMCIGPDEIHIMHRAEEE</sequence>
<keyword evidence="10" id="KW-1185">Reference proteome</keyword>
<dbReference type="InterPro" id="IPR017879">
    <property type="entry name" value="PotA_ATP-bd"/>
</dbReference>
<comment type="catalytic activity">
    <reaction evidence="7">
        <text>ATP + H2O + polyamine-[polyamine-binding protein]Side 1 = ADP + phosphate + polyamineSide 2 + [polyamine-binding protein]Side 1.</text>
        <dbReference type="EC" id="7.6.2.11"/>
    </reaction>
</comment>
<dbReference type="Pfam" id="PF08402">
    <property type="entry name" value="TOBE_2"/>
    <property type="match status" value="1"/>
</dbReference>
<comment type="similarity">
    <text evidence="7">Belongs to the ABC transporter superfamily. Spermidine/putrescine importer (TC 3.A.1.11.1) family.</text>
</comment>
<protein>
    <recommendedName>
        <fullName evidence="7">Spermidine/putrescine import ATP-binding protein PotA</fullName>
        <ecNumber evidence="7">7.6.2.11</ecNumber>
    </recommendedName>
</protein>
<dbReference type="NCBIfam" id="NF043075">
    <property type="entry name" value="MMSYN1_0197"/>
    <property type="match status" value="1"/>
</dbReference>